<comment type="function">
    <text evidence="12">Catalyzes the attachment of L-aspartate to tRNA(Asp) in a two-step reaction: L-aspartate is first activated by ATP to form Asp-AMP and then transferred to the acceptor end of tRNA(Asp).</text>
</comment>
<comment type="subunit">
    <text evidence="3">Heterotrimer of A, B and C subunits.</text>
</comment>
<dbReference type="Gene3D" id="3.30.1360.30">
    <property type="entry name" value="GAD-like domain"/>
    <property type="match status" value="1"/>
</dbReference>
<dbReference type="SUPFAM" id="SSF55261">
    <property type="entry name" value="GAD domain-like"/>
    <property type="match status" value="1"/>
</dbReference>
<comment type="caution">
    <text evidence="12">Lacks conserved residue(s) required for the propagation of feature annotation.</text>
</comment>
<dbReference type="PROSITE" id="PS50862">
    <property type="entry name" value="AA_TRNA_LIGASE_II"/>
    <property type="match status" value="1"/>
</dbReference>
<dbReference type="InterPro" id="IPR004524">
    <property type="entry name" value="Asp-tRNA-ligase_1"/>
</dbReference>
<comment type="catalytic activity">
    <reaction evidence="10">
        <text>L-aspartyl-tRNA(Asn) + L-glutamine + ATP + H2O = L-asparaginyl-tRNA(Asn) + L-glutamate + ADP + phosphate + 2 H(+)</text>
        <dbReference type="Rhea" id="RHEA:14513"/>
        <dbReference type="Rhea" id="RHEA-COMP:9674"/>
        <dbReference type="Rhea" id="RHEA-COMP:9677"/>
        <dbReference type="ChEBI" id="CHEBI:15377"/>
        <dbReference type="ChEBI" id="CHEBI:15378"/>
        <dbReference type="ChEBI" id="CHEBI:29985"/>
        <dbReference type="ChEBI" id="CHEBI:30616"/>
        <dbReference type="ChEBI" id="CHEBI:43474"/>
        <dbReference type="ChEBI" id="CHEBI:58359"/>
        <dbReference type="ChEBI" id="CHEBI:78515"/>
        <dbReference type="ChEBI" id="CHEBI:78516"/>
        <dbReference type="ChEBI" id="CHEBI:456216"/>
    </reaction>
</comment>
<dbReference type="InterPro" id="IPR047089">
    <property type="entry name" value="Asp-tRNA-ligase_1_N"/>
</dbReference>
<dbReference type="SUPFAM" id="SSF50249">
    <property type="entry name" value="Nucleic acid-binding proteins"/>
    <property type="match status" value="1"/>
</dbReference>
<reference evidence="14 15" key="1">
    <citation type="submission" date="2016-02" db="EMBL/GenBank/DDBJ databases">
        <title>Genome sequence of Tissierella creatinophila DSM 6911.</title>
        <authorList>
            <person name="Poehlein A."/>
            <person name="Daniel R."/>
        </authorList>
    </citation>
    <scope>NUCLEOTIDE SEQUENCE [LARGE SCALE GENOMIC DNA]</scope>
    <source>
        <strain evidence="14 15">DSM 6911</strain>
    </source>
</reference>
<comment type="function">
    <text evidence="9">Allows the formation of correctly charged Asn-tRNA(Asn) or Gln-tRNA(Gln) through the transamidation of misacylated Asp-tRNA(Asn) or Glu-tRNA(Gln) in organisms which lack either or both of asparaginyl-tRNA or glutaminyl-tRNA synthetases. The reaction takes place in the presence of glutamine and ATP through an activated phospho-Asp-tRNA(Asn) or phospho-Glu-tRNA(Gln).</text>
</comment>
<dbReference type="InterPro" id="IPR003837">
    <property type="entry name" value="GatC"/>
</dbReference>
<gene>
    <name evidence="14" type="primary">aspS_1</name>
    <name evidence="12" type="synonym">aspS</name>
    <name evidence="14" type="ORF">TICRE_02060</name>
</gene>
<keyword evidence="5 12" id="KW-0547">Nucleotide-binding</keyword>
<dbReference type="InterPro" id="IPR002312">
    <property type="entry name" value="Asp/Asn-tRNA-synth_IIb"/>
</dbReference>
<dbReference type="InterPro" id="IPR029351">
    <property type="entry name" value="GAD_dom"/>
</dbReference>
<dbReference type="InterPro" id="IPR036113">
    <property type="entry name" value="Asp/Glu-ADT_sf_sub_c"/>
</dbReference>
<feature type="binding site" evidence="12">
    <location>
        <position position="484"/>
    </location>
    <ligand>
        <name>ATP</name>
        <dbReference type="ChEBI" id="CHEBI:30616"/>
    </ligand>
</feature>
<keyword evidence="8 12" id="KW-0030">Aminoacyl-tRNA synthetase</keyword>
<evidence type="ECO:0000256" key="12">
    <source>
        <dbReference type="HAMAP-Rule" id="MF_00044"/>
    </source>
</evidence>
<keyword evidence="12" id="KW-0963">Cytoplasm</keyword>
<comment type="similarity">
    <text evidence="2">Belongs to the GatC family.</text>
</comment>
<dbReference type="OrthoDB" id="9802326at2"/>
<feature type="domain" description="Aminoacyl-transfer RNA synthetases class-II family profile" evidence="13">
    <location>
        <begin position="143"/>
        <end position="557"/>
    </location>
</feature>
<evidence type="ECO:0000256" key="10">
    <source>
        <dbReference type="ARBA" id="ARBA00047380"/>
    </source>
</evidence>
<dbReference type="PANTHER" id="PTHR22594:SF5">
    <property type="entry name" value="ASPARTATE--TRNA LIGASE, MITOCHONDRIAL"/>
    <property type="match status" value="1"/>
</dbReference>
<evidence type="ECO:0000256" key="7">
    <source>
        <dbReference type="ARBA" id="ARBA00022917"/>
    </source>
</evidence>
<organism evidence="14 15">
    <name type="scientific">Tissierella creatinophila DSM 6911</name>
    <dbReference type="NCBI Taxonomy" id="1123403"/>
    <lineage>
        <taxon>Bacteria</taxon>
        <taxon>Bacillati</taxon>
        <taxon>Bacillota</taxon>
        <taxon>Tissierellia</taxon>
        <taxon>Tissierellales</taxon>
        <taxon>Tissierellaceae</taxon>
        <taxon>Tissierella</taxon>
    </lineage>
</organism>
<dbReference type="GO" id="GO:0016740">
    <property type="term" value="F:transferase activity"/>
    <property type="evidence" value="ECO:0007669"/>
    <property type="project" value="UniProtKB-ARBA"/>
</dbReference>
<dbReference type="GO" id="GO:0050566">
    <property type="term" value="F:asparaginyl-tRNA synthase (glutamine-hydrolyzing) activity"/>
    <property type="evidence" value="ECO:0007669"/>
    <property type="project" value="RHEA"/>
</dbReference>
<dbReference type="Pfam" id="PF02938">
    <property type="entry name" value="GAD"/>
    <property type="match status" value="1"/>
</dbReference>
<dbReference type="InterPro" id="IPR006195">
    <property type="entry name" value="aa-tRNA-synth_II"/>
</dbReference>
<dbReference type="AlphaFoldDB" id="A0A1U7M8N7"/>
<comment type="catalytic activity">
    <reaction evidence="11">
        <text>L-glutamyl-tRNA(Gln) + L-glutamine + ATP + H2O = L-glutaminyl-tRNA(Gln) + L-glutamate + ADP + phosphate + H(+)</text>
        <dbReference type="Rhea" id="RHEA:17521"/>
        <dbReference type="Rhea" id="RHEA-COMP:9681"/>
        <dbReference type="Rhea" id="RHEA-COMP:9684"/>
        <dbReference type="ChEBI" id="CHEBI:15377"/>
        <dbReference type="ChEBI" id="CHEBI:15378"/>
        <dbReference type="ChEBI" id="CHEBI:29985"/>
        <dbReference type="ChEBI" id="CHEBI:30616"/>
        <dbReference type="ChEBI" id="CHEBI:43474"/>
        <dbReference type="ChEBI" id="CHEBI:58359"/>
        <dbReference type="ChEBI" id="CHEBI:78520"/>
        <dbReference type="ChEBI" id="CHEBI:78521"/>
        <dbReference type="ChEBI" id="CHEBI:456216"/>
    </reaction>
</comment>
<dbReference type="GO" id="GO:0004815">
    <property type="term" value="F:aspartate-tRNA ligase activity"/>
    <property type="evidence" value="ECO:0007669"/>
    <property type="project" value="UniProtKB-UniRule"/>
</dbReference>
<dbReference type="GO" id="GO:0006450">
    <property type="term" value="P:regulation of translational fidelity"/>
    <property type="evidence" value="ECO:0007669"/>
    <property type="project" value="InterPro"/>
</dbReference>
<dbReference type="EMBL" id="LTDM01000003">
    <property type="protein sequence ID" value="OLS03693.1"/>
    <property type="molecule type" value="Genomic_DNA"/>
</dbReference>
<evidence type="ECO:0000256" key="11">
    <source>
        <dbReference type="ARBA" id="ARBA00047913"/>
    </source>
</evidence>
<dbReference type="CDD" id="cd04317">
    <property type="entry name" value="EcAspRS_like_N"/>
    <property type="match status" value="1"/>
</dbReference>
<evidence type="ECO:0000256" key="9">
    <source>
        <dbReference type="ARBA" id="ARBA00024799"/>
    </source>
</evidence>
<dbReference type="SUPFAM" id="SSF55681">
    <property type="entry name" value="Class II aaRS and biotin synthetases"/>
    <property type="match status" value="1"/>
</dbReference>
<name>A0A1U7M8N7_TISCR</name>
<keyword evidence="15" id="KW-1185">Reference proteome</keyword>
<feature type="binding site" evidence="12">
    <location>
        <position position="491"/>
    </location>
    <ligand>
        <name>L-aspartate</name>
        <dbReference type="ChEBI" id="CHEBI:29991"/>
    </ligand>
</feature>
<feature type="binding site" evidence="12">
    <location>
        <position position="450"/>
    </location>
    <ligand>
        <name>L-aspartate</name>
        <dbReference type="ChEBI" id="CHEBI:29991"/>
    </ligand>
</feature>
<accession>A0A1U7M8N7</accession>
<dbReference type="NCBIfam" id="NF001750">
    <property type="entry name" value="PRK00476.1"/>
    <property type="match status" value="1"/>
</dbReference>
<dbReference type="Gene3D" id="3.30.930.10">
    <property type="entry name" value="Bira Bifunctional Protein, Domain 2"/>
    <property type="match status" value="1"/>
</dbReference>
<dbReference type="Pfam" id="PF00152">
    <property type="entry name" value="tRNA-synt_2"/>
    <property type="match status" value="1"/>
</dbReference>
<dbReference type="Pfam" id="PF01336">
    <property type="entry name" value="tRNA_anti-codon"/>
    <property type="match status" value="1"/>
</dbReference>
<feature type="binding site" evidence="12">
    <location>
        <position position="176"/>
    </location>
    <ligand>
        <name>L-aspartate</name>
        <dbReference type="ChEBI" id="CHEBI:29991"/>
    </ligand>
</feature>
<sequence>MKRDRYAARVSEEDIEKNLCFTGWVQNIRDMGGIIFLDLRDKTGILQVVCDLNNLSPETFKTVETIRNEYVIAVSGVIRKRDMDTYNPKLPTGTIELKALSLEILSKSKALPFQIEESSNIKEELRLKHRYLDLRKPSLYNNLVLRHSTLKVVRRFLEEREFLEVETPILTKSTPEGARDYLVPSRLHKGEFYALPQSPQIFKQLLMTSGVDRYYQIAKCFRDEDLRSDRQPEFTQVDMELSFSSQEEILGYLEEMFKEIFKEVLNIDIKEDFERITYKEAIEFYGSDKPDIRFGMKIVDLSEALKDTDFKVFKDTLKTGGKVKAINIKGGNSFTRTEIEELTSWAIGYGAKGMAWIAIEETGETRSILTKYFSKETMKDLLEKMESNPGDLIVFSADKIEVVNKTLGGLRLDIADKLGQRKKDDFKFLMVTDFPLFEWSEEENRFMSMHHPFTMMNEEDIALMDTDPESVRSQSYDIVLNGVELGSGSIRIHRSDIQKKMFEVLGLSKEDIEERFGFILEAFSYGTPPHGGFAFGLDRLIMMMAGAESIREVIAFPKTGDGVCPLSEAPSTVDPEQLKVLDFGFATGEKTAQEKLIKKDIDIDALGISSYIYLEDKKEAYKDYIIEMMEKTSDIQDVDVSGLTPTINIHPIENSFREDKVDKNFTREELLKHANSIYDGYILLEKGLSKGEVKNG</sequence>
<dbReference type="InterPro" id="IPR004365">
    <property type="entry name" value="NA-bd_OB_tRNA"/>
</dbReference>
<evidence type="ECO:0000256" key="1">
    <source>
        <dbReference type="ARBA" id="ARBA00006303"/>
    </source>
</evidence>
<feature type="binding site" evidence="12">
    <location>
        <begin position="222"/>
        <end position="224"/>
    </location>
    <ligand>
        <name>ATP</name>
        <dbReference type="ChEBI" id="CHEBI:30616"/>
    </ligand>
</feature>
<dbReference type="InterPro" id="IPR012340">
    <property type="entry name" value="NA-bd_OB-fold"/>
</dbReference>
<dbReference type="RefSeq" id="WP_075724232.1">
    <property type="nucleotide sequence ID" value="NZ_LTDM01000003.1"/>
</dbReference>
<evidence type="ECO:0000313" key="14">
    <source>
        <dbReference type="EMBL" id="OLS03693.1"/>
    </source>
</evidence>
<dbReference type="NCBIfam" id="TIGR00459">
    <property type="entry name" value="aspS_bact"/>
    <property type="match status" value="1"/>
</dbReference>
<comment type="caution">
    <text evidence="14">The sequence shown here is derived from an EMBL/GenBank/DDBJ whole genome shotgun (WGS) entry which is preliminary data.</text>
</comment>
<dbReference type="GO" id="GO:0006422">
    <property type="term" value="P:aspartyl-tRNA aminoacylation"/>
    <property type="evidence" value="ECO:0007669"/>
    <property type="project" value="UniProtKB-UniRule"/>
</dbReference>
<comment type="similarity">
    <text evidence="1 12">Belongs to the class-II aminoacyl-tRNA synthetase family. Type 1 subfamily.</text>
</comment>
<dbReference type="GO" id="GO:0050567">
    <property type="term" value="F:glutaminyl-tRNA synthase (glutamine-hydrolyzing) activity"/>
    <property type="evidence" value="ECO:0007669"/>
    <property type="project" value="RHEA"/>
</dbReference>
<evidence type="ECO:0000313" key="15">
    <source>
        <dbReference type="Proteomes" id="UP000186112"/>
    </source>
</evidence>
<dbReference type="HAMAP" id="MF_00044">
    <property type="entry name" value="Asp_tRNA_synth_type1"/>
    <property type="match status" value="1"/>
</dbReference>
<dbReference type="InterPro" id="IPR004115">
    <property type="entry name" value="GAD-like_sf"/>
</dbReference>
<feature type="binding site" evidence="12">
    <location>
        <position position="222"/>
    </location>
    <ligand>
        <name>L-aspartate</name>
        <dbReference type="ChEBI" id="CHEBI:29991"/>
    </ligand>
</feature>
<dbReference type="GO" id="GO:0140096">
    <property type="term" value="F:catalytic activity, acting on a protein"/>
    <property type="evidence" value="ECO:0007669"/>
    <property type="project" value="UniProtKB-ARBA"/>
</dbReference>
<dbReference type="GO" id="GO:0005737">
    <property type="term" value="C:cytoplasm"/>
    <property type="evidence" value="ECO:0007669"/>
    <property type="project" value="UniProtKB-SubCell"/>
</dbReference>
<evidence type="ECO:0000256" key="6">
    <source>
        <dbReference type="ARBA" id="ARBA00022840"/>
    </source>
</evidence>
<dbReference type="PANTHER" id="PTHR22594">
    <property type="entry name" value="ASPARTYL/LYSYL-TRNA SYNTHETASE"/>
    <property type="match status" value="1"/>
</dbReference>
<dbReference type="Gene3D" id="2.40.50.140">
    <property type="entry name" value="Nucleic acid-binding proteins"/>
    <property type="match status" value="1"/>
</dbReference>
<dbReference type="EC" id="6.1.1.12" evidence="12"/>
<dbReference type="GO" id="GO:0003676">
    <property type="term" value="F:nucleic acid binding"/>
    <property type="evidence" value="ECO:0007669"/>
    <property type="project" value="InterPro"/>
</dbReference>
<evidence type="ECO:0000256" key="8">
    <source>
        <dbReference type="ARBA" id="ARBA00023146"/>
    </source>
</evidence>
<feature type="binding site" evidence="12">
    <location>
        <begin position="536"/>
        <end position="539"/>
    </location>
    <ligand>
        <name>ATP</name>
        <dbReference type="ChEBI" id="CHEBI:30616"/>
    </ligand>
</feature>
<evidence type="ECO:0000256" key="4">
    <source>
        <dbReference type="ARBA" id="ARBA00022598"/>
    </source>
</evidence>
<comment type="catalytic activity">
    <reaction evidence="12">
        <text>tRNA(Asp) + L-aspartate + ATP = L-aspartyl-tRNA(Asp) + AMP + diphosphate</text>
        <dbReference type="Rhea" id="RHEA:19649"/>
        <dbReference type="Rhea" id="RHEA-COMP:9660"/>
        <dbReference type="Rhea" id="RHEA-COMP:9678"/>
        <dbReference type="ChEBI" id="CHEBI:29991"/>
        <dbReference type="ChEBI" id="CHEBI:30616"/>
        <dbReference type="ChEBI" id="CHEBI:33019"/>
        <dbReference type="ChEBI" id="CHEBI:78442"/>
        <dbReference type="ChEBI" id="CHEBI:78516"/>
        <dbReference type="ChEBI" id="CHEBI:456215"/>
        <dbReference type="EC" id="6.1.1.12"/>
    </reaction>
</comment>
<keyword evidence="4 12" id="KW-0436">Ligase</keyword>
<dbReference type="InterPro" id="IPR004364">
    <property type="entry name" value="Aa-tRNA-synt_II"/>
</dbReference>
<comment type="subcellular location">
    <subcellularLocation>
        <location evidence="12">Cytoplasm</location>
    </subcellularLocation>
</comment>
<comment type="subunit">
    <text evidence="12">Homodimer.</text>
</comment>
<evidence type="ECO:0000256" key="5">
    <source>
        <dbReference type="ARBA" id="ARBA00022741"/>
    </source>
</evidence>
<keyword evidence="6 12" id="KW-0067">ATP-binding</keyword>
<proteinExistence type="inferred from homology"/>
<evidence type="ECO:0000256" key="2">
    <source>
        <dbReference type="ARBA" id="ARBA00010757"/>
    </source>
</evidence>
<dbReference type="CDD" id="cd00777">
    <property type="entry name" value="AspRS_core"/>
    <property type="match status" value="1"/>
</dbReference>
<feature type="binding site" evidence="12">
    <location>
        <position position="231"/>
    </location>
    <ligand>
        <name>ATP</name>
        <dbReference type="ChEBI" id="CHEBI:30616"/>
    </ligand>
</feature>
<feature type="region of interest" description="Aspartate" evidence="12">
    <location>
        <begin position="200"/>
        <end position="203"/>
    </location>
</feature>
<dbReference type="InterPro" id="IPR045864">
    <property type="entry name" value="aa-tRNA-synth_II/BPL/LPL"/>
</dbReference>
<dbReference type="Proteomes" id="UP000186112">
    <property type="component" value="Unassembled WGS sequence"/>
</dbReference>
<protein>
    <recommendedName>
        <fullName evidence="12">Aspartate--tRNA ligase</fullName>
        <ecNumber evidence="12">6.1.1.12</ecNumber>
    </recommendedName>
    <alternativeName>
        <fullName evidence="12">Aspartyl-tRNA synthetase</fullName>
        <shortName evidence="12">AspRS</shortName>
    </alternativeName>
</protein>
<evidence type="ECO:0000259" key="13">
    <source>
        <dbReference type="PROSITE" id="PS50862"/>
    </source>
</evidence>
<keyword evidence="7 12" id="KW-0648">Protein biosynthesis</keyword>
<dbReference type="SUPFAM" id="SSF141000">
    <property type="entry name" value="Glu-tRNAGln amidotransferase C subunit"/>
    <property type="match status" value="1"/>
</dbReference>
<dbReference type="InterPro" id="IPR047090">
    <property type="entry name" value="AspRS_core"/>
</dbReference>
<evidence type="ECO:0000256" key="3">
    <source>
        <dbReference type="ARBA" id="ARBA00011123"/>
    </source>
</evidence>
<dbReference type="Pfam" id="PF02686">
    <property type="entry name" value="GatC"/>
    <property type="match status" value="1"/>
</dbReference>
<dbReference type="GO" id="GO:0005524">
    <property type="term" value="F:ATP binding"/>
    <property type="evidence" value="ECO:0007669"/>
    <property type="project" value="UniProtKB-UniRule"/>
</dbReference>
<dbReference type="PRINTS" id="PR01042">
    <property type="entry name" value="TRNASYNTHASP"/>
</dbReference>